<reference evidence="3" key="1">
    <citation type="journal article" date="2017" name="Nature">
        <title>The sunflower genome provides insights into oil metabolism, flowering and Asterid evolution.</title>
        <authorList>
            <person name="Badouin H."/>
            <person name="Gouzy J."/>
            <person name="Grassa C.J."/>
            <person name="Murat F."/>
            <person name="Staton S.E."/>
            <person name="Cottret L."/>
            <person name="Lelandais-Briere C."/>
            <person name="Owens G.L."/>
            <person name="Carrere S."/>
            <person name="Mayjonade B."/>
            <person name="Legrand L."/>
            <person name="Gill N."/>
            <person name="Kane N.C."/>
            <person name="Bowers J.E."/>
            <person name="Hubner S."/>
            <person name="Bellec A."/>
            <person name="Berard A."/>
            <person name="Berges H."/>
            <person name="Blanchet N."/>
            <person name="Boniface M.C."/>
            <person name="Brunel D."/>
            <person name="Catrice O."/>
            <person name="Chaidir N."/>
            <person name="Claudel C."/>
            <person name="Donnadieu C."/>
            <person name="Faraut T."/>
            <person name="Fievet G."/>
            <person name="Helmstetter N."/>
            <person name="King M."/>
            <person name="Knapp S.J."/>
            <person name="Lai Z."/>
            <person name="Le Paslier M.C."/>
            <person name="Lippi Y."/>
            <person name="Lorenzon L."/>
            <person name="Mandel J.R."/>
            <person name="Marage G."/>
            <person name="Marchand G."/>
            <person name="Marquand E."/>
            <person name="Bret-Mestries E."/>
            <person name="Morien E."/>
            <person name="Nambeesan S."/>
            <person name="Nguyen T."/>
            <person name="Pegot-Espagnet P."/>
            <person name="Pouilly N."/>
            <person name="Raftis F."/>
            <person name="Sallet E."/>
            <person name="Schiex T."/>
            <person name="Thomas J."/>
            <person name="Vandecasteele C."/>
            <person name="Vares D."/>
            <person name="Vear F."/>
            <person name="Vautrin S."/>
            <person name="Crespi M."/>
            <person name="Mangin B."/>
            <person name="Burke J.M."/>
            <person name="Salse J."/>
            <person name="Munos S."/>
            <person name="Vincourt P."/>
            <person name="Rieseberg L.H."/>
            <person name="Langlade N.B."/>
        </authorList>
    </citation>
    <scope>NUCLEOTIDE SEQUENCE</scope>
    <source>
        <tissue evidence="3">Leaves</tissue>
    </source>
</reference>
<comment type="caution">
    <text evidence="3">The sequence shown here is derived from an EMBL/GenBank/DDBJ whole genome shotgun (WGS) entry which is preliminary data.</text>
</comment>
<evidence type="ECO:0000313" key="4">
    <source>
        <dbReference type="Proteomes" id="UP000215914"/>
    </source>
</evidence>
<gene>
    <name evidence="3" type="ORF">HanXRQr2_Chr09g0387051</name>
</gene>
<organism evidence="3 4">
    <name type="scientific">Helianthus annuus</name>
    <name type="common">Common sunflower</name>
    <dbReference type="NCBI Taxonomy" id="4232"/>
    <lineage>
        <taxon>Eukaryota</taxon>
        <taxon>Viridiplantae</taxon>
        <taxon>Streptophyta</taxon>
        <taxon>Embryophyta</taxon>
        <taxon>Tracheophyta</taxon>
        <taxon>Spermatophyta</taxon>
        <taxon>Magnoliopsida</taxon>
        <taxon>eudicotyledons</taxon>
        <taxon>Gunneridae</taxon>
        <taxon>Pentapetalae</taxon>
        <taxon>asterids</taxon>
        <taxon>campanulids</taxon>
        <taxon>Asterales</taxon>
        <taxon>Asteraceae</taxon>
        <taxon>Asteroideae</taxon>
        <taxon>Heliantheae alliance</taxon>
        <taxon>Heliantheae</taxon>
        <taxon>Helianthus</taxon>
    </lineage>
</organism>
<evidence type="ECO:0000256" key="1">
    <source>
        <dbReference type="ARBA" id="ARBA00022679"/>
    </source>
</evidence>
<dbReference type="InterPro" id="IPR043129">
    <property type="entry name" value="ATPase_NBD"/>
</dbReference>
<evidence type="ECO:0000313" key="3">
    <source>
        <dbReference type="EMBL" id="KAF5790770.1"/>
    </source>
</evidence>
<dbReference type="EC" id="2.7.1.16" evidence="3"/>
<dbReference type="EMBL" id="MNCJ02000324">
    <property type="protein sequence ID" value="KAF5790770.1"/>
    <property type="molecule type" value="Genomic_DNA"/>
</dbReference>
<evidence type="ECO:0000256" key="2">
    <source>
        <dbReference type="ARBA" id="ARBA00022777"/>
    </source>
</evidence>
<keyword evidence="1 3" id="KW-0808">Transferase</keyword>
<reference evidence="3" key="2">
    <citation type="submission" date="2020-06" db="EMBL/GenBank/DDBJ databases">
        <title>Helianthus annuus Genome sequencing and assembly Release 2.</title>
        <authorList>
            <person name="Gouzy J."/>
            <person name="Langlade N."/>
            <person name="Munos S."/>
        </authorList>
    </citation>
    <scope>NUCLEOTIDE SEQUENCE</scope>
    <source>
        <tissue evidence="3">Leaves</tissue>
    </source>
</reference>
<dbReference type="Proteomes" id="UP000215914">
    <property type="component" value="Unassembled WGS sequence"/>
</dbReference>
<keyword evidence="2" id="KW-0418">Kinase</keyword>
<sequence>MIYVDLTLLNKVVENVMFCLGLVVDLCSRIHLIIFCKEESKEMIVSFHAKKENNRYGFICLDQSSTDTWLAICTAVKRALSLSDVAGEEVIGIGFAATCSLVAVDSEGQPVSVSWSGDTRRNVIVWMDHRAVKQAERINSFSSPVLQYCGGSISPEMQPPKGICKNLGQWLGGGWTLAVGEIVCNRR</sequence>
<dbReference type="Gramene" id="mRNA:HanXRQr2_Chr09g0387051">
    <property type="protein sequence ID" value="mRNA:HanXRQr2_Chr09g0387051"/>
    <property type="gene ID" value="HanXRQr2_Chr09g0387051"/>
</dbReference>
<dbReference type="PANTHER" id="PTHR43435:SF4">
    <property type="entry name" value="FGGY CARBOHYDRATE KINASE DOMAIN-CONTAINING PROTEIN"/>
    <property type="match status" value="1"/>
</dbReference>
<proteinExistence type="predicted"/>
<dbReference type="Gene3D" id="3.30.420.40">
    <property type="match status" value="1"/>
</dbReference>
<protein>
    <submittedName>
        <fullName evidence="3">Ribulokinase</fullName>
        <ecNumber evidence="3">2.7.1.16</ecNumber>
    </submittedName>
</protein>
<dbReference type="GO" id="GO:0008741">
    <property type="term" value="F:ribulokinase activity"/>
    <property type="evidence" value="ECO:0007669"/>
    <property type="project" value="UniProtKB-EC"/>
</dbReference>
<dbReference type="AlphaFoldDB" id="A0A9K3I663"/>
<name>A0A9K3I663_HELAN</name>
<dbReference type="SUPFAM" id="SSF53067">
    <property type="entry name" value="Actin-like ATPase domain"/>
    <property type="match status" value="1"/>
</dbReference>
<accession>A0A9K3I663</accession>
<keyword evidence="4" id="KW-1185">Reference proteome</keyword>
<dbReference type="PANTHER" id="PTHR43435">
    <property type="entry name" value="RIBULOKINASE"/>
    <property type="match status" value="1"/>
</dbReference>